<evidence type="ECO:0000313" key="2">
    <source>
        <dbReference type="Proteomes" id="UP001465976"/>
    </source>
</evidence>
<dbReference type="EMBL" id="JBAHYK010000867">
    <property type="protein sequence ID" value="KAL0570830.1"/>
    <property type="molecule type" value="Genomic_DNA"/>
</dbReference>
<protein>
    <submittedName>
        <fullName evidence="1">Uncharacterized protein</fullName>
    </submittedName>
</protein>
<reference evidence="1 2" key="1">
    <citation type="submission" date="2024-02" db="EMBL/GenBank/DDBJ databases">
        <title>A draft genome for the cacao thread blight pathogen Marasmius crinis-equi.</title>
        <authorList>
            <person name="Cohen S.P."/>
            <person name="Baruah I.K."/>
            <person name="Amoako-Attah I."/>
            <person name="Bukari Y."/>
            <person name="Meinhardt L.W."/>
            <person name="Bailey B.A."/>
        </authorList>
    </citation>
    <scope>NUCLEOTIDE SEQUENCE [LARGE SCALE GENOMIC DNA]</scope>
    <source>
        <strain evidence="1 2">GH-76</strain>
    </source>
</reference>
<organism evidence="1 2">
    <name type="scientific">Marasmius crinis-equi</name>
    <dbReference type="NCBI Taxonomy" id="585013"/>
    <lineage>
        <taxon>Eukaryota</taxon>
        <taxon>Fungi</taxon>
        <taxon>Dikarya</taxon>
        <taxon>Basidiomycota</taxon>
        <taxon>Agaricomycotina</taxon>
        <taxon>Agaricomycetes</taxon>
        <taxon>Agaricomycetidae</taxon>
        <taxon>Agaricales</taxon>
        <taxon>Marasmiineae</taxon>
        <taxon>Marasmiaceae</taxon>
        <taxon>Marasmius</taxon>
    </lineage>
</organism>
<accession>A0ABR3F6H5</accession>
<dbReference type="Gene3D" id="2.60.120.260">
    <property type="entry name" value="Galactose-binding domain-like"/>
    <property type="match status" value="1"/>
</dbReference>
<dbReference type="Proteomes" id="UP001465976">
    <property type="component" value="Unassembled WGS sequence"/>
</dbReference>
<gene>
    <name evidence="1" type="ORF">V5O48_011126</name>
</gene>
<evidence type="ECO:0000313" key="1">
    <source>
        <dbReference type="EMBL" id="KAL0570830.1"/>
    </source>
</evidence>
<proteinExistence type="predicted"/>
<sequence>MQKDASIQIDWTGTGIYFYGNASSDSYNLKVNGQDVQSVDVPNGGLLGSKDGLPYKQHSATLTVSGGKMVAFQYAQVTIGYGYPGNNTQNHTIQAVSDDGKIPNKQFFNFAGGDGGSWAPEAPQAGITFPNGTETKISYQMKTNQKDDALCFEVNNASGFVLWGSMYNDHSPKRATIMPNPTTNTSSKSTDIYNICVWLDFQQVLYWESGLDYDTTY</sequence>
<comment type="caution">
    <text evidence="1">The sequence shown here is derived from an EMBL/GenBank/DDBJ whole genome shotgun (WGS) entry which is preliminary data.</text>
</comment>
<name>A0ABR3F6H5_9AGAR</name>
<keyword evidence="2" id="KW-1185">Reference proteome</keyword>